<organism evidence="5 6">
    <name type="scientific">Saponaria officinalis</name>
    <name type="common">Common soapwort</name>
    <name type="synonym">Lychnis saponaria</name>
    <dbReference type="NCBI Taxonomy" id="3572"/>
    <lineage>
        <taxon>Eukaryota</taxon>
        <taxon>Viridiplantae</taxon>
        <taxon>Streptophyta</taxon>
        <taxon>Embryophyta</taxon>
        <taxon>Tracheophyta</taxon>
        <taxon>Spermatophyta</taxon>
        <taxon>Magnoliopsida</taxon>
        <taxon>eudicotyledons</taxon>
        <taxon>Gunneridae</taxon>
        <taxon>Pentapetalae</taxon>
        <taxon>Caryophyllales</taxon>
        <taxon>Caryophyllaceae</taxon>
        <taxon>Caryophylleae</taxon>
        <taxon>Saponaria</taxon>
    </lineage>
</organism>
<proteinExistence type="inferred from homology"/>
<comment type="caution">
    <text evidence="5">The sequence shown here is derived from an EMBL/GenBank/DDBJ whole genome shotgun (WGS) entry which is preliminary data.</text>
</comment>
<feature type="chain" id="PRO_5043598208" description="Acid phosphatase 1" evidence="4">
    <location>
        <begin position="23"/>
        <end position="253"/>
    </location>
</feature>
<reference evidence="5" key="1">
    <citation type="submission" date="2024-03" db="EMBL/GenBank/DDBJ databases">
        <title>WGS assembly of Saponaria officinalis var. Norfolk2.</title>
        <authorList>
            <person name="Jenkins J."/>
            <person name="Shu S."/>
            <person name="Grimwood J."/>
            <person name="Barry K."/>
            <person name="Goodstein D."/>
            <person name="Schmutz J."/>
            <person name="Leebens-Mack J."/>
            <person name="Osbourn A."/>
        </authorList>
    </citation>
    <scope>NUCLEOTIDE SEQUENCE [LARGE SCALE GENOMIC DNA]</scope>
    <source>
        <strain evidence="5">JIC</strain>
    </source>
</reference>
<evidence type="ECO:0000313" key="5">
    <source>
        <dbReference type="EMBL" id="KAK9705877.1"/>
    </source>
</evidence>
<dbReference type="Pfam" id="PF03767">
    <property type="entry name" value="Acid_phosphat_B"/>
    <property type="match status" value="1"/>
</dbReference>
<dbReference type="InterPro" id="IPR023214">
    <property type="entry name" value="HAD_sf"/>
</dbReference>
<dbReference type="Proteomes" id="UP001443914">
    <property type="component" value="Unassembled WGS sequence"/>
</dbReference>
<dbReference type="InterPro" id="IPR036412">
    <property type="entry name" value="HAD-like_sf"/>
</dbReference>
<comment type="similarity">
    <text evidence="3">Belongs to the APS1/VSP family.</text>
</comment>
<evidence type="ECO:0000256" key="2">
    <source>
        <dbReference type="ARBA" id="ARBA00023180"/>
    </source>
</evidence>
<evidence type="ECO:0008006" key="7">
    <source>
        <dbReference type="Google" id="ProtNLM"/>
    </source>
</evidence>
<dbReference type="SUPFAM" id="SSF56784">
    <property type="entry name" value="HAD-like"/>
    <property type="match status" value="1"/>
</dbReference>
<dbReference type="InterPro" id="IPR014403">
    <property type="entry name" value="APS1/VSP"/>
</dbReference>
<keyword evidence="1 4" id="KW-0732">Signal</keyword>
<dbReference type="NCBIfam" id="TIGR01675">
    <property type="entry name" value="plant-AP"/>
    <property type="match status" value="1"/>
</dbReference>
<keyword evidence="6" id="KW-1185">Reference proteome</keyword>
<dbReference type="PANTHER" id="PTHR31284:SF10">
    <property type="entry name" value="ACID PHOSPHATASE-LIKE PROTEIN"/>
    <property type="match status" value="1"/>
</dbReference>
<sequence length="253" mass="29022">MLYQFLFLCYLTLTLPHPTTSARKPDRLRLPSSRQDDTVFCESWRFSVETNDAGNWTVVPGRCKNFVRTYMTGPRYQSDTYFAAEPALSFVRGLNGSGDGLDAWIFGVDDTLISSLPYYQLHGFGSEEFNEVSFYEWASMADAPPIAASWTLYKELQARGFTIFILSGRHEHFRDITETNLIYAGYAHYKRLILRSESDNGKLATEYKSIKRKEIVEEGYIIRGISGDQWSDLLGNSIAQRSFKLPNIMYYVP</sequence>
<dbReference type="PIRSF" id="PIRSF002674">
    <property type="entry name" value="VSP"/>
    <property type="match status" value="1"/>
</dbReference>
<name>A0AAW1JNT5_SAPOF</name>
<protein>
    <recommendedName>
        <fullName evidence="7">Acid phosphatase 1</fullName>
    </recommendedName>
</protein>
<dbReference type="PANTHER" id="PTHR31284">
    <property type="entry name" value="ACID PHOSPHATASE-LIKE PROTEIN"/>
    <property type="match status" value="1"/>
</dbReference>
<evidence type="ECO:0000256" key="1">
    <source>
        <dbReference type="ARBA" id="ARBA00022729"/>
    </source>
</evidence>
<dbReference type="InterPro" id="IPR005519">
    <property type="entry name" value="Acid_phosphat_B-like"/>
</dbReference>
<dbReference type="CDD" id="cd07535">
    <property type="entry name" value="HAD_VSP"/>
    <property type="match status" value="1"/>
</dbReference>
<keyword evidence="2" id="KW-0325">Glycoprotein</keyword>
<dbReference type="InterPro" id="IPR010028">
    <property type="entry name" value="Acid_phosphatase_pln"/>
</dbReference>
<evidence type="ECO:0000256" key="3">
    <source>
        <dbReference type="PIRNR" id="PIRNR002674"/>
    </source>
</evidence>
<dbReference type="EMBL" id="JBDFQZ010000007">
    <property type="protein sequence ID" value="KAK9705877.1"/>
    <property type="molecule type" value="Genomic_DNA"/>
</dbReference>
<dbReference type="GO" id="GO:0003993">
    <property type="term" value="F:acid phosphatase activity"/>
    <property type="evidence" value="ECO:0007669"/>
    <property type="project" value="InterPro"/>
</dbReference>
<accession>A0AAW1JNT5</accession>
<evidence type="ECO:0000256" key="4">
    <source>
        <dbReference type="SAM" id="SignalP"/>
    </source>
</evidence>
<gene>
    <name evidence="5" type="ORF">RND81_07G088800</name>
</gene>
<dbReference type="Gene3D" id="3.40.50.1000">
    <property type="entry name" value="HAD superfamily/HAD-like"/>
    <property type="match status" value="1"/>
</dbReference>
<evidence type="ECO:0000313" key="6">
    <source>
        <dbReference type="Proteomes" id="UP001443914"/>
    </source>
</evidence>
<feature type="signal peptide" evidence="4">
    <location>
        <begin position="1"/>
        <end position="22"/>
    </location>
</feature>
<dbReference type="AlphaFoldDB" id="A0AAW1JNT5"/>